<protein>
    <submittedName>
        <fullName evidence="1">Uncharacterized protein</fullName>
    </submittedName>
</protein>
<dbReference type="KEGG" id="mvn:Mevan_0532"/>
<dbReference type="AlphaFoldDB" id="A6UPL7"/>
<evidence type="ECO:0000313" key="1">
    <source>
        <dbReference type="EMBL" id="ABR54439.1"/>
    </source>
</evidence>
<evidence type="ECO:0000313" key="2">
    <source>
        <dbReference type="Proteomes" id="UP000001107"/>
    </source>
</evidence>
<dbReference type="RefSeq" id="WP_011972342.1">
    <property type="nucleotide sequence ID" value="NC_009634.1"/>
</dbReference>
<organism evidence="1 2">
    <name type="scientific">Methanococcus vannielii (strain ATCC 35089 / DSM 1224 / JCM 13029 / OCM 148 / SB)</name>
    <dbReference type="NCBI Taxonomy" id="406327"/>
    <lineage>
        <taxon>Archaea</taxon>
        <taxon>Methanobacteriati</taxon>
        <taxon>Methanobacteriota</taxon>
        <taxon>Methanomada group</taxon>
        <taxon>Methanococci</taxon>
        <taxon>Methanococcales</taxon>
        <taxon>Methanococcaceae</taxon>
        <taxon>Methanococcus</taxon>
    </lineage>
</organism>
<keyword evidence="2" id="KW-1185">Reference proteome</keyword>
<dbReference type="Proteomes" id="UP000001107">
    <property type="component" value="Chromosome"/>
</dbReference>
<dbReference type="eggNOG" id="arCOG04872">
    <property type="taxonomic scope" value="Archaea"/>
</dbReference>
<dbReference type="HOGENOM" id="CLU_108341_0_0_2"/>
<proteinExistence type="predicted"/>
<dbReference type="GeneID" id="5325887"/>
<reference evidence="1" key="1">
    <citation type="submission" date="2007-06" db="EMBL/GenBank/DDBJ databases">
        <title>Complete sequence of Methanococcus vannielii SB.</title>
        <authorList>
            <consortium name="US DOE Joint Genome Institute"/>
            <person name="Copeland A."/>
            <person name="Lucas S."/>
            <person name="Lapidus A."/>
            <person name="Barry K."/>
            <person name="Glavina del Rio T."/>
            <person name="Dalin E."/>
            <person name="Tice H."/>
            <person name="Pitluck S."/>
            <person name="Chain P."/>
            <person name="Malfatti S."/>
            <person name="Shin M."/>
            <person name="Vergez L."/>
            <person name="Schmutz J."/>
            <person name="Larimer F."/>
            <person name="Land M."/>
            <person name="Hauser L."/>
            <person name="Kyrpides N."/>
            <person name="Anderson I."/>
            <person name="Sieprawska-Lupa M."/>
            <person name="Whitman W.B."/>
            <person name="Richardson P."/>
        </authorList>
    </citation>
    <scope>NUCLEOTIDE SEQUENCE [LARGE SCALE GENOMIC DNA]</scope>
    <source>
        <strain evidence="1">SB</strain>
    </source>
</reference>
<name>A6UPL7_METVS</name>
<dbReference type="EMBL" id="CP000742">
    <property type="protein sequence ID" value="ABR54439.1"/>
    <property type="molecule type" value="Genomic_DNA"/>
</dbReference>
<dbReference type="STRING" id="406327.Mevan_0532"/>
<sequence>MSETKVSKELIVKAIETISKTKKEFEIVSDPIKAEKKIYSDAISGKINGNEFKRAVQSLFEADEYLYKTAPNHELNSEQAKEFSKLLFDVQKHINKILSEFGFNLEDKISIDRKALYIVSNKKLLKSLKEIDSDLNILSTEGVLEIEDMKIVSPEIPEKALLGIEKKCKIIKEQISKVILNINPSKIYVVVKSGDTADELIFKRAKELYGAEKLNSEELL</sequence>
<dbReference type="OrthoDB" id="69345at2157"/>
<dbReference type="Pfam" id="PF09873">
    <property type="entry name" value="SepCysE"/>
    <property type="match status" value="1"/>
</dbReference>
<gene>
    <name evidence="1" type="ordered locus">Mevan_0532</name>
</gene>
<accession>A6UPL7</accession>
<dbReference type="InterPro" id="IPR016736">
    <property type="entry name" value="MJ1481-like"/>
</dbReference>